<accession>A0A1I1D481</accession>
<dbReference type="CDD" id="cd04647">
    <property type="entry name" value="LbH_MAT_like"/>
    <property type="match status" value="1"/>
</dbReference>
<dbReference type="Pfam" id="PF00132">
    <property type="entry name" value="Hexapep"/>
    <property type="match status" value="1"/>
</dbReference>
<dbReference type="InterPro" id="IPR001451">
    <property type="entry name" value="Hexapep"/>
</dbReference>
<evidence type="ECO:0000256" key="3">
    <source>
        <dbReference type="ARBA" id="ARBA00023315"/>
    </source>
</evidence>
<sequence>MEIKLLFKLIFKSLRKVSQILVRGYDKLMCYIIFTGNGASFGKFKSTGFPYMMIARTGNFTVDENFSMHNRIDGNPIGVYEKCTFFVGNKAKINIGKSVGISQAAIICHELIHIGDNVKIGGGVKIYDSDFHSVDPIVRNSELDLVRKKNAPVYIDDNVFIGAQSIILKGVKIGKNSIIGAGSVVTKSIPSNQIWAGNPARFIKNIS</sequence>
<dbReference type="SUPFAM" id="SSF51161">
    <property type="entry name" value="Trimeric LpxA-like enzymes"/>
    <property type="match status" value="1"/>
</dbReference>
<dbReference type="EMBL" id="FOKV01000001">
    <property type="protein sequence ID" value="SFB69829.1"/>
    <property type="molecule type" value="Genomic_DNA"/>
</dbReference>
<protein>
    <submittedName>
        <fullName evidence="4">Hexapeptide repeat of succinyl-transferase</fullName>
    </submittedName>
</protein>
<organism evidence="4 5">
    <name type="scientific">Zunongwangia mangrovi</name>
    <dbReference type="NCBI Taxonomy" id="1334022"/>
    <lineage>
        <taxon>Bacteria</taxon>
        <taxon>Pseudomonadati</taxon>
        <taxon>Bacteroidota</taxon>
        <taxon>Flavobacteriia</taxon>
        <taxon>Flavobacteriales</taxon>
        <taxon>Flavobacteriaceae</taxon>
        <taxon>Zunongwangia</taxon>
    </lineage>
</organism>
<keyword evidence="5" id="KW-1185">Reference proteome</keyword>
<dbReference type="RefSeq" id="WP_092539474.1">
    <property type="nucleotide sequence ID" value="NZ_FOKV01000001.1"/>
</dbReference>
<dbReference type="Gene3D" id="2.160.10.10">
    <property type="entry name" value="Hexapeptide repeat proteins"/>
    <property type="match status" value="1"/>
</dbReference>
<reference evidence="5" key="1">
    <citation type="submission" date="2016-10" db="EMBL/GenBank/DDBJ databases">
        <authorList>
            <person name="Varghese N."/>
            <person name="Submissions S."/>
        </authorList>
    </citation>
    <scope>NUCLEOTIDE SEQUENCE [LARGE SCALE GENOMIC DNA]</scope>
    <source>
        <strain evidence="5">DSM 24499</strain>
    </source>
</reference>
<dbReference type="InterPro" id="IPR011004">
    <property type="entry name" value="Trimer_LpxA-like_sf"/>
</dbReference>
<dbReference type="InterPro" id="IPR018357">
    <property type="entry name" value="Hexapep_transf_CS"/>
</dbReference>
<evidence type="ECO:0000256" key="1">
    <source>
        <dbReference type="ARBA" id="ARBA00022679"/>
    </source>
</evidence>
<dbReference type="InterPro" id="IPR051159">
    <property type="entry name" value="Hexapeptide_acetyltransf"/>
</dbReference>
<keyword evidence="3" id="KW-0012">Acyltransferase</keyword>
<keyword evidence="1 4" id="KW-0808">Transferase</keyword>
<dbReference type="AlphaFoldDB" id="A0A1I1D481"/>
<name>A0A1I1D481_9FLAO</name>
<dbReference type="Proteomes" id="UP000199438">
    <property type="component" value="Unassembled WGS sequence"/>
</dbReference>
<gene>
    <name evidence="4" type="ORF">SAMN04487907_101132</name>
</gene>
<evidence type="ECO:0000313" key="4">
    <source>
        <dbReference type="EMBL" id="SFB69829.1"/>
    </source>
</evidence>
<dbReference type="PROSITE" id="PS00101">
    <property type="entry name" value="HEXAPEP_TRANSFERASES"/>
    <property type="match status" value="1"/>
</dbReference>
<dbReference type="PANTHER" id="PTHR23416">
    <property type="entry name" value="SIALIC ACID SYNTHASE-RELATED"/>
    <property type="match status" value="1"/>
</dbReference>
<dbReference type="STRING" id="1334022.SAMN04487907_101132"/>
<dbReference type="GO" id="GO:0016746">
    <property type="term" value="F:acyltransferase activity"/>
    <property type="evidence" value="ECO:0007669"/>
    <property type="project" value="UniProtKB-KW"/>
</dbReference>
<evidence type="ECO:0000313" key="5">
    <source>
        <dbReference type="Proteomes" id="UP000199438"/>
    </source>
</evidence>
<dbReference type="OrthoDB" id="9814490at2"/>
<evidence type="ECO:0000256" key="2">
    <source>
        <dbReference type="ARBA" id="ARBA00022737"/>
    </source>
</evidence>
<proteinExistence type="predicted"/>
<keyword evidence="2" id="KW-0677">Repeat</keyword>